<dbReference type="CDD" id="cd00158">
    <property type="entry name" value="RHOD"/>
    <property type="match status" value="1"/>
</dbReference>
<dbReference type="GO" id="GO:0016779">
    <property type="term" value="F:nucleotidyltransferase activity"/>
    <property type="evidence" value="ECO:0007669"/>
    <property type="project" value="UniProtKB-KW"/>
</dbReference>
<dbReference type="InterPro" id="IPR001763">
    <property type="entry name" value="Rhodanese-like_dom"/>
</dbReference>
<reference evidence="6" key="2">
    <citation type="submission" date="2020-09" db="EMBL/GenBank/DDBJ databases">
        <authorList>
            <person name="Sun Q."/>
            <person name="Zhou Y."/>
        </authorList>
    </citation>
    <scope>NUCLEOTIDE SEQUENCE</scope>
    <source>
        <strain evidence="6">CGMCC 1.15478</strain>
    </source>
</reference>
<dbReference type="EMBL" id="BMJH01000002">
    <property type="protein sequence ID" value="GGC66560.1"/>
    <property type="molecule type" value="Genomic_DNA"/>
</dbReference>
<dbReference type="GO" id="GO:0004792">
    <property type="term" value="F:thiosulfate-cyanide sulfurtransferase activity"/>
    <property type="evidence" value="ECO:0007669"/>
    <property type="project" value="TreeGrafter"/>
</dbReference>
<dbReference type="FunFam" id="3.40.50.720:FF:000033">
    <property type="entry name" value="Adenylyltransferase and sulfurtransferase MOCS3"/>
    <property type="match status" value="1"/>
</dbReference>
<dbReference type="AlphaFoldDB" id="A0A916UB52"/>
<keyword evidence="7" id="KW-1185">Reference proteome</keyword>
<name>A0A916UB52_9ACTN</name>
<keyword evidence="4" id="KW-0472">Membrane</keyword>
<dbReference type="Proteomes" id="UP000641514">
    <property type="component" value="Unassembled WGS sequence"/>
</dbReference>
<dbReference type="Pfam" id="PF00899">
    <property type="entry name" value="ThiF"/>
    <property type="match status" value="1"/>
</dbReference>
<dbReference type="PROSITE" id="PS50206">
    <property type="entry name" value="RHODANESE_3"/>
    <property type="match status" value="1"/>
</dbReference>
<dbReference type="NCBIfam" id="NF004281">
    <property type="entry name" value="PRK05690.1"/>
    <property type="match status" value="1"/>
</dbReference>
<dbReference type="GO" id="GO:0005524">
    <property type="term" value="F:ATP binding"/>
    <property type="evidence" value="ECO:0007669"/>
    <property type="project" value="UniProtKB-KW"/>
</dbReference>
<dbReference type="Pfam" id="PF00581">
    <property type="entry name" value="Rhodanese"/>
    <property type="match status" value="1"/>
</dbReference>
<evidence type="ECO:0000256" key="3">
    <source>
        <dbReference type="ARBA" id="ARBA00022840"/>
    </source>
</evidence>
<dbReference type="SUPFAM" id="SSF69572">
    <property type="entry name" value="Activating enzymes of the ubiquitin-like proteins"/>
    <property type="match status" value="1"/>
</dbReference>
<keyword evidence="4" id="KW-1133">Transmembrane helix</keyword>
<dbReference type="PANTHER" id="PTHR10953:SF102">
    <property type="entry name" value="ADENYLYLTRANSFERASE AND SULFURTRANSFERASE MOCS3"/>
    <property type="match status" value="1"/>
</dbReference>
<keyword evidence="4" id="KW-0812">Transmembrane</keyword>
<proteinExistence type="predicted"/>
<reference evidence="6" key="1">
    <citation type="journal article" date="2014" name="Int. J. Syst. Evol. Microbiol.">
        <title>Complete genome sequence of Corynebacterium casei LMG S-19264T (=DSM 44701T), isolated from a smear-ripened cheese.</title>
        <authorList>
            <consortium name="US DOE Joint Genome Institute (JGI-PGF)"/>
            <person name="Walter F."/>
            <person name="Albersmeier A."/>
            <person name="Kalinowski J."/>
            <person name="Ruckert C."/>
        </authorList>
    </citation>
    <scope>NUCLEOTIDE SEQUENCE</scope>
    <source>
        <strain evidence="6">CGMCC 1.15478</strain>
    </source>
</reference>
<keyword evidence="1" id="KW-0808">Transferase</keyword>
<dbReference type="InterPro" id="IPR045886">
    <property type="entry name" value="ThiF/MoeB/HesA"/>
</dbReference>
<dbReference type="GO" id="GO:0008641">
    <property type="term" value="F:ubiquitin-like modifier activating enzyme activity"/>
    <property type="evidence" value="ECO:0007669"/>
    <property type="project" value="InterPro"/>
</dbReference>
<dbReference type="GO" id="GO:0008146">
    <property type="term" value="F:sulfotransferase activity"/>
    <property type="evidence" value="ECO:0007669"/>
    <property type="project" value="TreeGrafter"/>
</dbReference>
<dbReference type="PANTHER" id="PTHR10953">
    <property type="entry name" value="UBIQUITIN-ACTIVATING ENZYME E1"/>
    <property type="match status" value="1"/>
</dbReference>
<evidence type="ECO:0000256" key="1">
    <source>
        <dbReference type="ARBA" id="ARBA00022679"/>
    </source>
</evidence>
<dbReference type="InterPro" id="IPR035985">
    <property type="entry name" value="Ubiquitin-activating_enz"/>
</dbReference>
<evidence type="ECO:0000256" key="4">
    <source>
        <dbReference type="SAM" id="Phobius"/>
    </source>
</evidence>
<keyword evidence="3" id="KW-0067">ATP-binding</keyword>
<comment type="caution">
    <text evidence="6">The sequence shown here is derived from an EMBL/GenBank/DDBJ whole genome shotgun (WGS) entry which is preliminary data.</text>
</comment>
<keyword evidence="2" id="KW-0547">Nucleotide-binding</keyword>
<evidence type="ECO:0000259" key="5">
    <source>
        <dbReference type="PROSITE" id="PS50206"/>
    </source>
</evidence>
<dbReference type="Gene3D" id="3.40.250.10">
    <property type="entry name" value="Rhodanese-like domain"/>
    <property type="match status" value="1"/>
</dbReference>
<keyword evidence="6" id="KW-0548">Nucleotidyltransferase</keyword>
<organism evidence="6 7">
    <name type="scientific">Hoyosella rhizosphaerae</name>
    <dbReference type="NCBI Taxonomy" id="1755582"/>
    <lineage>
        <taxon>Bacteria</taxon>
        <taxon>Bacillati</taxon>
        <taxon>Actinomycetota</taxon>
        <taxon>Actinomycetes</taxon>
        <taxon>Mycobacteriales</taxon>
        <taxon>Hoyosellaceae</taxon>
        <taxon>Hoyosella</taxon>
    </lineage>
</organism>
<protein>
    <submittedName>
        <fullName evidence="6">Adenylyltransferase/sulfurtransferase MoeZ</fullName>
    </submittedName>
</protein>
<evidence type="ECO:0000313" key="7">
    <source>
        <dbReference type="Proteomes" id="UP000641514"/>
    </source>
</evidence>
<evidence type="ECO:0000256" key="2">
    <source>
        <dbReference type="ARBA" id="ARBA00022741"/>
    </source>
</evidence>
<dbReference type="InterPro" id="IPR036873">
    <property type="entry name" value="Rhodanese-like_dom_sf"/>
</dbReference>
<feature type="transmembrane region" description="Helical" evidence="4">
    <location>
        <begin position="37"/>
        <end position="64"/>
    </location>
</feature>
<accession>A0A916UB52</accession>
<dbReference type="Gene3D" id="3.40.50.720">
    <property type="entry name" value="NAD(P)-binding Rossmann-like Domain"/>
    <property type="match status" value="1"/>
</dbReference>
<dbReference type="SMART" id="SM00450">
    <property type="entry name" value="RHOD"/>
    <property type="match status" value="1"/>
</dbReference>
<feature type="domain" description="Rhodanese" evidence="5">
    <location>
        <begin position="289"/>
        <end position="379"/>
    </location>
</feature>
<sequence>MGEGSELTKEEIGRYSRHLLIPGVGASGQRRLRNARVLVIGAGGLGSPVLMYLAAAGVGTIGVVEFDTVEVSNLQRQIVHSESAVGTPKGDSARSAIRALNSGVEVRWHDVRLSSRNAVNIFRQYDLIIDGTDNFATRYLVNDAAALAGKPYVWGAIYRFEGQVSVFWEAAPFGLGVNYRDLFPDPPAPGSVPSCAEGGVFGALCGTVGSLMATEAIKLVTGAGDALLGRVLIYDALTVSFRTIGIRKSTRAEAITELVDYDVLCGVTSTPVPVESEISARALADSLNRGEDVALIDVRMEGEWEISRLPGASRVPYEDFISGEALGRLPVDRPIVLYCKTGVRSAAALARLHEAGVASARHLAGGIEAWVADVDQTLAQY</sequence>
<dbReference type="InterPro" id="IPR000594">
    <property type="entry name" value="ThiF_NAD_FAD-bd"/>
</dbReference>
<gene>
    <name evidence="6" type="ORF">GCM10011410_18960</name>
</gene>
<dbReference type="CDD" id="cd00757">
    <property type="entry name" value="ThiF_MoeB_HesA_family"/>
    <property type="match status" value="1"/>
</dbReference>
<dbReference type="GO" id="GO:0005829">
    <property type="term" value="C:cytosol"/>
    <property type="evidence" value="ECO:0007669"/>
    <property type="project" value="TreeGrafter"/>
</dbReference>
<evidence type="ECO:0000313" key="6">
    <source>
        <dbReference type="EMBL" id="GGC66560.1"/>
    </source>
</evidence>